<feature type="signal peptide" evidence="2">
    <location>
        <begin position="1"/>
        <end position="22"/>
    </location>
</feature>
<keyword evidence="2" id="KW-0732">Signal</keyword>
<dbReference type="EMBL" id="PYAX01000014">
    <property type="protein sequence ID" value="PSL52220.1"/>
    <property type="molecule type" value="Genomic_DNA"/>
</dbReference>
<gene>
    <name evidence="3" type="ORF">B0I31_11447</name>
</gene>
<feature type="compositionally biased region" description="Low complexity" evidence="1">
    <location>
        <begin position="704"/>
        <end position="722"/>
    </location>
</feature>
<dbReference type="RefSeq" id="WP_106619117.1">
    <property type="nucleotide sequence ID" value="NZ_PYAX01000014.1"/>
</dbReference>
<dbReference type="Proteomes" id="UP000241118">
    <property type="component" value="Unassembled WGS sequence"/>
</dbReference>
<reference evidence="3 4" key="1">
    <citation type="submission" date="2018-03" db="EMBL/GenBank/DDBJ databases">
        <title>Genomic Encyclopedia of Type Strains, Phase III (KMG-III): the genomes of soil and plant-associated and newly described type strains.</title>
        <authorList>
            <person name="Whitman W."/>
        </authorList>
    </citation>
    <scope>NUCLEOTIDE SEQUENCE [LARGE SCALE GENOMIC DNA]</scope>
    <source>
        <strain evidence="3 4">CGMCC 4.7097</strain>
    </source>
</reference>
<keyword evidence="4" id="KW-1185">Reference proteome</keyword>
<evidence type="ECO:0000256" key="1">
    <source>
        <dbReference type="SAM" id="MobiDB-lite"/>
    </source>
</evidence>
<organism evidence="3 4">
    <name type="scientific">Saccharothrix carnea</name>
    <dbReference type="NCBI Taxonomy" id="1280637"/>
    <lineage>
        <taxon>Bacteria</taxon>
        <taxon>Bacillati</taxon>
        <taxon>Actinomycetota</taxon>
        <taxon>Actinomycetes</taxon>
        <taxon>Pseudonocardiales</taxon>
        <taxon>Pseudonocardiaceae</taxon>
        <taxon>Saccharothrix</taxon>
    </lineage>
</organism>
<evidence type="ECO:0000313" key="4">
    <source>
        <dbReference type="Proteomes" id="UP000241118"/>
    </source>
</evidence>
<dbReference type="AlphaFoldDB" id="A0A2P8I170"/>
<sequence>MTTLRLLLAALLVTSGIALVPAAPVDAQTSSSAVTKSGHGEFEDLRITVSHTKDLINQTVRLTWTGGRETGPVGRFATNYLQVMQCWGDDPAGPTREQCQFGGLEGQNGLGLGNFTKSRQIAYSDPADPDETVPVPTSGAEYAEFHASNGKRTKSFGTYFDAGTTNEVPFAKTRPDGTGELDFEVQTALEAFGLGCGEVRTSGPDAGKPRHCWLVVVPRGDTEVNGRKPGVDHTSNNLDSSPLSAGNWRAAIPFKLDFRAVGAACPIGAAERSLAGHEFVADAVGRWQPALCADGGTVFGYTRVSDRISRERLAAPTPGMVFLSEPQPSTPQRPVVYAPIAVSGLAIAFIMERQSRGPAVEPEDVWRLDGQPLTELRLTPRLVAKLLTQSYRDAVPGNQPYLATNARRLNEDPEFLALNEQFQTYGALMNTLDVLVPSVDFDLTAALWTWIDADPDARAFLDGEPDPAGMVVNQHYRGLDLPVQNFPKQDLSCKPLPFPLGPDCALTARPLAADLHEAGRAISRGDTLGRSPSGLPDQADPTKPGYTRVPRQPAGERSLLAVVDTATAARYGLPTAKLRNAAGNFVAPDDAGLRAAVGQLTPTDVQGVGRTNPTTKAADAYPLPAVTYAAAVPSEMTAAEGAEYAGFLRYATGTGQQRGEGVGRLPLGYLPLPDGMRRQAADAAGVVERDAGKPIVLPTPGGETAAAPPAANRPRATTRAVAPPAPAKPPVEAAVPSTKSTPVAQVEDTPANPVGWWLRHLLAGLLVAGGLATGAGPLVQRFGGRGGS</sequence>
<comment type="caution">
    <text evidence="3">The sequence shown here is derived from an EMBL/GenBank/DDBJ whole genome shotgun (WGS) entry which is preliminary data.</text>
</comment>
<accession>A0A2P8I170</accession>
<dbReference type="OrthoDB" id="5107506at2"/>
<evidence type="ECO:0000313" key="3">
    <source>
        <dbReference type="EMBL" id="PSL52220.1"/>
    </source>
</evidence>
<feature type="chain" id="PRO_5039581895" evidence="2">
    <location>
        <begin position="23"/>
        <end position="788"/>
    </location>
</feature>
<feature type="region of interest" description="Disordered" evidence="1">
    <location>
        <begin position="523"/>
        <end position="554"/>
    </location>
</feature>
<proteinExistence type="predicted"/>
<feature type="region of interest" description="Disordered" evidence="1">
    <location>
        <begin position="693"/>
        <end position="745"/>
    </location>
</feature>
<dbReference type="Gene3D" id="3.40.190.10">
    <property type="entry name" value="Periplasmic binding protein-like II"/>
    <property type="match status" value="1"/>
</dbReference>
<name>A0A2P8I170_SACCR</name>
<dbReference type="SUPFAM" id="SSF53850">
    <property type="entry name" value="Periplasmic binding protein-like II"/>
    <property type="match status" value="1"/>
</dbReference>
<protein>
    <submittedName>
        <fullName evidence="3">Uncharacterized protein</fullName>
    </submittedName>
</protein>
<evidence type="ECO:0000256" key="2">
    <source>
        <dbReference type="SAM" id="SignalP"/>
    </source>
</evidence>